<evidence type="ECO:0000313" key="8">
    <source>
        <dbReference type="WBParaSite" id="SBAD_0001277801-mRNA-1"/>
    </source>
</evidence>
<feature type="transmembrane region" description="Helical" evidence="5">
    <location>
        <begin position="99"/>
        <end position="125"/>
    </location>
</feature>
<evidence type="ECO:0000313" key="7">
    <source>
        <dbReference type="Proteomes" id="UP000270296"/>
    </source>
</evidence>
<dbReference type="Pfam" id="PF00335">
    <property type="entry name" value="Tetraspanin"/>
    <property type="match status" value="1"/>
</dbReference>
<dbReference type="Proteomes" id="UP000270296">
    <property type="component" value="Unassembled WGS sequence"/>
</dbReference>
<name>A0A183J924_9BILA</name>
<dbReference type="Gene3D" id="1.10.1450.10">
    <property type="entry name" value="Tetraspanin"/>
    <property type="match status" value="1"/>
</dbReference>
<evidence type="ECO:0000256" key="1">
    <source>
        <dbReference type="ARBA" id="ARBA00004141"/>
    </source>
</evidence>
<dbReference type="InterPro" id="IPR018499">
    <property type="entry name" value="Tetraspanin/Peripherin"/>
</dbReference>
<sequence length="137" mass="15050">MRAPKPPSETLHCCGVKTYHDWLNSHFATANLGPPELGLGSGNIGRVPHSCCNSLGISEDGENCGVSYNKLPLVTYEPYLNTHGCLDAVYNRFYHNLDIVIGLAVGIGCFQLMGMVLTILLCCCIDEKQKQMRSEPY</sequence>
<evidence type="ECO:0000313" key="6">
    <source>
        <dbReference type="EMBL" id="VDP47697.1"/>
    </source>
</evidence>
<dbReference type="SUPFAM" id="SSF48652">
    <property type="entry name" value="Tetraspanin"/>
    <property type="match status" value="1"/>
</dbReference>
<dbReference type="AlphaFoldDB" id="A0A183J924"/>
<proteinExistence type="predicted"/>
<reference evidence="6 7" key="2">
    <citation type="submission" date="2018-11" db="EMBL/GenBank/DDBJ databases">
        <authorList>
            <consortium name="Pathogen Informatics"/>
        </authorList>
    </citation>
    <scope>NUCLEOTIDE SEQUENCE [LARGE SCALE GENOMIC DNA]</scope>
</reference>
<dbReference type="WBParaSite" id="SBAD_0001277801-mRNA-1">
    <property type="protein sequence ID" value="SBAD_0001277801-mRNA-1"/>
    <property type="gene ID" value="SBAD_0001277801"/>
</dbReference>
<reference evidence="8" key="1">
    <citation type="submission" date="2016-06" db="UniProtKB">
        <authorList>
            <consortium name="WormBaseParasite"/>
        </authorList>
    </citation>
    <scope>IDENTIFICATION</scope>
</reference>
<organism evidence="8">
    <name type="scientific">Soboliphyme baturini</name>
    <dbReference type="NCBI Taxonomy" id="241478"/>
    <lineage>
        <taxon>Eukaryota</taxon>
        <taxon>Metazoa</taxon>
        <taxon>Ecdysozoa</taxon>
        <taxon>Nematoda</taxon>
        <taxon>Enoplea</taxon>
        <taxon>Dorylaimia</taxon>
        <taxon>Dioctophymatida</taxon>
        <taxon>Dioctophymatoidea</taxon>
        <taxon>Soboliphymatidae</taxon>
        <taxon>Soboliphyme</taxon>
    </lineage>
</organism>
<dbReference type="GO" id="GO:0016020">
    <property type="term" value="C:membrane"/>
    <property type="evidence" value="ECO:0007669"/>
    <property type="project" value="UniProtKB-SubCell"/>
</dbReference>
<keyword evidence="4 5" id="KW-0472">Membrane</keyword>
<keyword evidence="2 5" id="KW-0812">Transmembrane</keyword>
<accession>A0A183J924</accession>
<keyword evidence="3 5" id="KW-1133">Transmembrane helix</keyword>
<evidence type="ECO:0000256" key="5">
    <source>
        <dbReference type="SAM" id="Phobius"/>
    </source>
</evidence>
<evidence type="ECO:0000256" key="2">
    <source>
        <dbReference type="ARBA" id="ARBA00022692"/>
    </source>
</evidence>
<dbReference type="OrthoDB" id="5870230at2759"/>
<dbReference type="EMBL" id="UZAM01017580">
    <property type="protein sequence ID" value="VDP47697.1"/>
    <property type="molecule type" value="Genomic_DNA"/>
</dbReference>
<comment type="subcellular location">
    <subcellularLocation>
        <location evidence="1">Membrane</location>
        <topology evidence="1">Multi-pass membrane protein</topology>
    </subcellularLocation>
</comment>
<keyword evidence="7" id="KW-1185">Reference proteome</keyword>
<dbReference type="InterPro" id="IPR008952">
    <property type="entry name" value="Tetraspanin_EC2_sf"/>
</dbReference>
<gene>
    <name evidence="6" type="ORF">SBAD_LOCUS12372</name>
</gene>
<evidence type="ECO:0000256" key="3">
    <source>
        <dbReference type="ARBA" id="ARBA00022989"/>
    </source>
</evidence>
<protein>
    <submittedName>
        <fullName evidence="8">Tetraspanin</fullName>
    </submittedName>
</protein>
<evidence type="ECO:0000256" key="4">
    <source>
        <dbReference type="ARBA" id="ARBA00023136"/>
    </source>
</evidence>